<accession>A0AAN9LVI1</accession>
<evidence type="ECO:0000313" key="3">
    <source>
        <dbReference type="Proteomes" id="UP001374584"/>
    </source>
</evidence>
<proteinExistence type="predicted"/>
<reference evidence="2 3" key="1">
    <citation type="submission" date="2024-01" db="EMBL/GenBank/DDBJ databases">
        <title>The genomes of 5 underutilized Papilionoideae crops provide insights into root nodulation and disease resistanc.</title>
        <authorList>
            <person name="Jiang F."/>
        </authorList>
    </citation>
    <scope>NUCLEOTIDE SEQUENCE [LARGE SCALE GENOMIC DNA]</scope>
    <source>
        <strain evidence="2">JINMINGXINNONG_FW02</strain>
        <tissue evidence="2">Leaves</tissue>
    </source>
</reference>
<sequence length="660" mass="71233">MDFHSLPRKQLQTLCKKNKIPANITNVAMAEALAALELVEGLEEILNSIEADAGTPNVQCRTAGRVSSQRKAARAEAEGSTVKVSASARPLRGARGGVASGVMEQENKDANVPPVTPAVGRRRATAVSTRRKKEVEMVEEDGDKNDAPKTLAAASVVRRRTTSRPVCTTKIETPSGTSVQRTYSTRRSVRLLESGLSKMSLIDTEDTGFDKIEDDDDVSQELSNVSHQAGDSCDTEKGSSLQMDSTVVSENTQEFEVCSSEQNTQYECQSHVSGSDVKLVSVTENNAVVEPHDLDEAEPEKINCLEMGTEPNASDEAGSEPLPDLEGTCDSSELETENKDCVGAYEESFPVESSTDAFVEVTGLEIADMEPDNVSLDVTDQGSLKELVELTDEKISHEGDDREDKKKETEEDDESNDLTLLQGSSDSCDKSDDQGSEVLPVREEIIGDIVPSETSEDALLGLTDQDTATLTLEVADEDVTVSDAPTDINEFVEYNTGDVNQDIKDETEITVDEKYTKESDLMIGSEESEETVAGQVSVESASDPLDGELSSKSNVPTEGEVVSQDVTAITDQDTVIASENVSSDVPVQSVVSNSFKENVTSDDLHNKTMGELKRMLKGLTLGGEKSNCNKTISKEVDKKRTALQVLPQNQMTSGEAQLDD</sequence>
<feature type="region of interest" description="Disordered" evidence="1">
    <location>
        <begin position="515"/>
        <end position="561"/>
    </location>
</feature>
<evidence type="ECO:0000256" key="1">
    <source>
        <dbReference type="SAM" id="MobiDB-lite"/>
    </source>
</evidence>
<dbReference type="Proteomes" id="UP001374584">
    <property type="component" value="Unassembled WGS sequence"/>
</dbReference>
<comment type="caution">
    <text evidence="2">The sequence shown here is derived from an EMBL/GenBank/DDBJ whole genome shotgun (WGS) entry which is preliminary data.</text>
</comment>
<keyword evidence="3" id="KW-1185">Reference proteome</keyword>
<dbReference type="AlphaFoldDB" id="A0AAN9LVI1"/>
<dbReference type="EMBL" id="JAYMYR010000009">
    <property type="protein sequence ID" value="KAK7341229.1"/>
    <property type="molecule type" value="Genomic_DNA"/>
</dbReference>
<feature type="region of interest" description="Disordered" evidence="1">
    <location>
        <begin position="387"/>
        <end position="440"/>
    </location>
</feature>
<feature type="compositionally biased region" description="Basic and acidic residues" evidence="1">
    <location>
        <begin position="387"/>
        <end position="409"/>
    </location>
</feature>
<protein>
    <submittedName>
        <fullName evidence="2">Uncharacterized protein</fullName>
    </submittedName>
</protein>
<organism evidence="2 3">
    <name type="scientific">Phaseolus coccineus</name>
    <name type="common">Scarlet runner bean</name>
    <name type="synonym">Phaseolus multiflorus</name>
    <dbReference type="NCBI Taxonomy" id="3886"/>
    <lineage>
        <taxon>Eukaryota</taxon>
        <taxon>Viridiplantae</taxon>
        <taxon>Streptophyta</taxon>
        <taxon>Embryophyta</taxon>
        <taxon>Tracheophyta</taxon>
        <taxon>Spermatophyta</taxon>
        <taxon>Magnoliopsida</taxon>
        <taxon>eudicotyledons</taxon>
        <taxon>Gunneridae</taxon>
        <taxon>Pentapetalae</taxon>
        <taxon>rosids</taxon>
        <taxon>fabids</taxon>
        <taxon>Fabales</taxon>
        <taxon>Fabaceae</taxon>
        <taxon>Papilionoideae</taxon>
        <taxon>50 kb inversion clade</taxon>
        <taxon>NPAAA clade</taxon>
        <taxon>indigoferoid/millettioid clade</taxon>
        <taxon>Phaseoleae</taxon>
        <taxon>Phaseolus</taxon>
    </lineage>
</organism>
<feature type="compositionally biased region" description="Basic residues" evidence="1">
    <location>
        <begin position="120"/>
        <end position="132"/>
    </location>
</feature>
<feature type="region of interest" description="Disordered" evidence="1">
    <location>
        <begin position="108"/>
        <end position="146"/>
    </location>
</feature>
<feature type="region of interest" description="Disordered" evidence="1">
    <location>
        <begin position="308"/>
        <end position="337"/>
    </location>
</feature>
<gene>
    <name evidence="2" type="ORF">VNO80_24155</name>
</gene>
<feature type="region of interest" description="Disordered" evidence="1">
    <location>
        <begin position="63"/>
        <end position="87"/>
    </location>
</feature>
<name>A0AAN9LVI1_PHACN</name>
<evidence type="ECO:0000313" key="2">
    <source>
        <dbReference type="EMBL" id="KAK7341229.1"/>
    </source>
</evidence>